<dbReference type="STRING" id="208439.AJAP_21065"/>
<keyword evidence="6 9" id="KW-0378">Hydrolase</keyword>
<keyword evidence="7" id="KW-0464">Manganese</keyword>
<evidence type="ECO:0000256" key="6">
    <source>
        <dbReference type="ARBA" id="ARBA00022801"/>
    </source>
</evidence>
<comment type="cofactor">
    <cofactor evidence="2">
        <name>Mn(2+)</name>
        <dbReference type="ChEBI" id="CHEBI:29035"/>
    </cofactor>
</comment>
<evidence type="ECO:0000256" key="7">
    <source>
        <dbReference type="ARBA" id="ARBA00023211"/>
    </source>
</evidence>
<dbReference type="GO" id="GO:0005829">
    <property type="term" value="C:cytosol"/>
    <property type="evidence" value="ECO:0007669"/>
    <property type="project" value="TreeGrafter"/>
</dbReference>
<dbReference type="InterPro" id="IPR029149">
    <property type="entry name" value="Creatin/AminoP/Spt16_N"/>
</dbReference>
<sequence length="471" mass="50431">MTGDRTRPDLRALLAAKGFRNWISDGWEPADDVVEVPPGTAEAAAAHRGRLSAELPGQRIALAAGRAVVRSNDTFHGFRADSDFVWLTGCQREGAILVMTPAGDSHHATLYVPRPAEAHEPDFVGDADTSPLWVGSAAGPAAYGDALGIECRPLEDLPHGLRGRNPSFLVGAGVDPALDAYRFGHSERLRTVLAELRRIKDDWEIGQLRDAVDATALGFADVLAALPEAVRGGGERWLQGTFDRRARTEGTGPGYTSIVAAGPHAPILHWTRCDGRVTEDSLLLLDAGVEVDSLYTADITRTFPVGGEFTKAQRDVYDLVHKAHVAALGEVRPGQDYGAFQATALRVLAEGLHDWGLLPVSVDEALSPDGQQHRRYIVCGTGHFLGLDVHDCAAAHPSTYREGTLAEGMALAVEPGLYFHAGDRTVPPELRGLGVRIEDDVVVTGSGYDLLSGGFPSTADEITAWVQAARR</sequence>
<keyword evidence="9" id="KW-0645">Protease</keyword>
<name>A0A075UXD3_9PSEU</name>
<dbReference type="InterPro" id="IPR052433">
    <property type="entry name" value="X-Pro_dipept-like"/>
</dbReference>
<evidence type="ECO:0000256" key="5">
    <source>
        <dbReference type="ARBA" id="ARBA00022723"/>
    </source>
</evidence>
<comment type="similarity">
    <text evidence="3">Belongs to the peptidase M24B family.</text>
</comment>
<evidence type="ECO:0000259" key="8">
    <source>
        <dbReference type="SMART" id="SM01011"/>
    </source>
</evidence>
<evidence type="ECO:0000256" key="3">
    <source>
        <dbReference type="ARBA" id="ARBA00008766"/>
    </source>
</evidence>
<dbReference type="eggNOG" id="COG0006">
    <property type="taxonomic scope" value="Bacteria"/>
</dbReference>
<dbReference type="Pfam" id="PF05195">
    <property type="entry name" value="AMP_N"/>
    <property type="match status" value="1"/>
</dbReference>
<dbReference type="EMBL" id="CP008953">
    <property type="protein sequence ID" value="AIG77071.1"/>
    <property type="molecule type" value="Genomic_DNA"/>
</dbReference>
<dbReference type="InterPro" id="IPR007865">
    <property type="entry name" value="Aminopep_P_N"/>
</dbReference>
<dbReference type="KEGG" id="aja:AJAP_21065"/>
<proteinExistence type="inferred from homology"/>
<dbReference type="EC" id="3.4.11.9" evidence="4"/>
<protein>
    <recommendedName>
        <fullName evidence="4">Xaa-Pro aminopeptidase</fullName>
        <ecNumber evidence="4">3.4.11.9</ecNumber>
    </recommendedName>
</protein>
<dbReference type="SUPFAM" id="SSF53092">
    <property type="entry name" value="Creatinase/prolidase N-terminal domain"/>
    <property type="match status" value="1"/>
</dbReference>
<evidence type="ECO:0000256" key="2">
    <source>
        <dbReference type="ARBA" id="ARBA00001936"/>
    </source>
</evidence>
<dbReference type="GO" id="GO:0006508">
    <property type="term" value="P:proteolysis"/>
    <property type="evidence" value="ECO:0007669"/>
    <property type="project" value="TreeGrafter"/>
</dbReference>
<organism evidence="9 10">
    <name type="scientific">Amycolatopsis japonica</name>
    <dbReference type="NCBI Taxonomy" id="208439"/>
    <lineage>
        <taxon>Bacteria</taxon>
        <taxon>Bacillati</taxon>
        <taxon>Actinomycetota</taxon>
        <taxon>Actinomycetes</taxon>
        <taxon>Pseudonocardiales</taxon>
        <taxon>Pseudonocardiaceae</taxon>
        <taxon>Amycolatopsis</taxon>
        <taxon>Amycolatopsis japonica group</taxon>
    </lineage>
</organism>
<dbReference type="Pfam" id="PF00557">
    <property type="entry name" value="Peptidase_M24"/>
    <property type="match status" value="1"/>
</dbReference>
<dbReference type="GO" id="GO:0030145">
    <property type="term" value="F:manganese ion binding"/>
    <property type="evidence" value="ECO:0007669"/>
    <property type="project" value="InterPro"/>
</dbReference>
<dbReference type="Gene3D" id="3.40.350.10">
    <property type="entry name" value="Creatinase/prolidase N-terminal domain"/>
    <property type="match status" value="1"/>
</dbReference>
<evidence type="ECO:0000256" key="4">
    <source>
        <dbReference type="ARBA" id="ARBA00012574"/>
    </source>
</evidence>
<dbReference type="PANTHER" id="PTHR43226:SF4">
    <property type="entry name" value="XAA-PRO AMINOPEPTIDASE 3"/>
    <property type="match status" value="1"/>
</dbReference>
<dbReference type="SMART" id="SM01011">
    <property type="entry name" value="AMP_N"/>
    <property type="match status" value="1"/>
</dbReference>
<reference evidence="9 10" key="1">
    <citation type="journal article" date="2014" name="J. Biotechnol.">
        <title>Complete genome sequence of the actinobacterium Amycolatopsis japonica MG417-CF17(T) (=DSM 44213T) producing (S,S)-N,N'-ethylenediaminedisuccinic acid.</title>
        <authorList>
            <person name="Stegmann E."/>
            <person name="Albersmeier A."/>
            <person name="Spohn M."/>
            <person name="Gert H."/>
            <person name="Weber T."/>
            <person name="Wohlleben W."/>
            <person name="Kalinowski J."/>
            <person name="Ruckert C."/>
        </authorList>
    </citation>
    <scope>NUCLEOTIDE SEQUENCE [LARGE SCALE GENOMIC DNA]</scope>
    <source>
        <strain evidence="10">MG417-CF17 (DSM 44213)</strain>
    </source>
</reference>
<dbReference type="AlphaFoldDB" id="A0A075UXD3"/>
<evidence type="ECO:0000256" key="1">
    <source>
        <dbReference type="ARBA" id="ARBA00001424"/>
    </source>
</evidence>
<dbReference type="InterPro" id="IPR000994">
    <property type="entry name" value="Pept_M24"/>
</dbReference>
<dbReference type="RefSeq" id="WP_038514288.1">
    <property type="nucleotide sequence ID" value="NZ_CP008953.1"/>
</dbReference>
<keyword evidence="9" id="KW-0031">Aminopeptidase</keyword>
<dbReference type="InterPro" id="IPR036005">
    <property type="entry name" value="Creatinase/aminopeptidase-like"/>
</dbReference>
<keyword evidence="5" id="KW-0479">Metal-binding</keyword>
<dbReference type="Proteomes" id="UP000028492">
    <property type="component" value="Chromosome"/>
</dbReference>
<accession>A0A075UXD3</accession>
<dbReference type="SUPFAM" id="SSF55920">
    <property type="entry name" value="Creatinase/aminopeptidase"/>
    <property type="match status" value="1"/>
</dbReference>
<gene>
    <name evidence="9" type="primary">pepPI</name>
    <name evidence="9" type="ORF">AJAP_21065</name>
</gene>
<evidence type="ECO:0000313" key="10">
    <source>
        <dbReference type="Proteomes" id="UP000028492"/>
    </source>
</evidence>
<dbReference type="HOGENOM" id="CLU_017266_1_0_11"/>
<comment type="catalytic activity">
    <reaction evidence="1">
        <text>Release of any N-terminal amino acid, including proline, that is linked to proline, even from a dipeptide or tripeptide.</text>
        <dbReference type="EC" id="3.4.11.9"/>
    </reaction>
</comment>
<dbReference type="PANTHER" id="PTHR43226">
    <property type="entry name" value="XAA-PRO AMINOPEPTIDASE 3"/>
    <property type="match status" value="1"/>
</dbReference>
<dbReference type="Gene3D" id="3.90.230.10">
    <property type="entry name" value="Creatinase/methionine aminopeptidase superfamily"/>
    <property type="match status" value="1"/>
</dbReference>
<feature type="domain" description="Aminopeptidase P N-terminal" evidence="8">
    <location>
        <begin position="42"/>
        <end position="179"/>
    </location>
</feature>
<dbReference type="GO" id="GO:0070006">
    <property type="term" value="F:metalloaminopeptidase activity"/>
    <property type="evidence" value="ECO:0007669"/>
    <property type="project" value="InterPro"/>
</dbReference>
<keyword evidence="10" id="KW-1185">Reference proteome</keyword>
<evidence type="ECO:0000313" key="9">
    <source>
        <dbReference type="EMBL" id="AIG77071.1"/>
    </source>
</evidence>